<organism evidence="1 2">
    <name type="scientific">Agrobacterium deltaense NCPPB 1641</name>
    <dbReference type="NCBI Taxonomy" id="1183425"/>
    <lineage>
        <taxon>Bacteria</taxon>
        <taxon>Pseudomonadati</taxon>
        <taxon>Pseudomonadota</taxon>
        <taxon>Alphaproteobacteria</taxon>
        <taxon>Hyphomicrobiales</taxon>
        <taxon>Rhizobiaceae</taxon>
        <taxon>Rhizobium/Agrobacterium group</taxon>
        <taxon>Agrobacterium</taxon>
    </lineage>
</organism>
<evidence type="ECO:0000313" key="1">
    <source>
        <dbReference type="EMBL" id="CVI55088.1"/>
    </source>
</evidence>
<proteinExistence type="predicted"/>
<accession>A0A1S7TKE5</accession>
<keyword evidence="2" id="KW-1185">Reference proteome</keyword>
<name>A0A1S7TKE5_9HYPH</name>
<dbReference type="EMBL" id="FCNP01000009">
    <property type="protein sequence ID" value="CVI55088.1"/>
    <property type="molecule type" value="Genomic_DNA"/>
</dbReference>
<gene>
    <name evidence="1" type="ORF">AGR7A_Cc170003</name>
</gene>
<dbReference type="Proteomes" id="UP000192140">
    <property type="component" value="Unassembled WGS sequence"/>
</dbReference>
<protein>
    <submittedName>
        <fullName evidence="1">Uncharacterized protein</fullName>
    </submittedName>
</protein>
<reference evidence="1" key="1">
    <citation type="submission" date="2016-01" db="EMBL/GenBank/DDBJ databases">
        <authorList>
            <person name="Regsiter A."/>
            <person name="william w."/>
        </authorList>
    </citation>
    <scope>NUCLEOTIDE SEQUENCE</scope>
    <source>
        <strain evidence="1">NCPPB 1641</strain>
    </source>
</reference>
<sequence length="69" mass="7924">MLQWLKKRTSASQRWARSGLSPDSRFSRRKGRHLTGKLWAKKFANASILPVVRQCGLPHPHHSTGKYLT</sequence>
<comment type="caution">
    <text evidence="1">The sequence shown here is derived from an EMBL/GenBank/DDBJ whole genome shotgun (WGS) entry which is preliminary data.</text>
</comment>
<dbReference type="AlphaFoldDB" id="A0A1S7TKE5"/>
<evidence type="ECO:0000313" key="2">
    <source>
        <dbReference type="Proteomes" id="UP000192140"/>
    </source>
</evidence>